<reference evidence="2 3" key="1">
    <citation type="submission" date="2019-04" db="EMBL/GenBank/DDBJ databases">
        <title>Pedobacter sp. RP-1-16 sp. nov., isolated from Arctic soil.</title>
        <authorList>
            <person name="Dahal R.H."/>
            <person name="Kim D.-U."/>
        </authorList>
    </citation>
    <scope>NUCLEOTIDE SEQUENCE [LARGE SCALE GENOMIC DNA]</scope>
    <source>
        <strain evidence="2 3">RP-1-16</strain>
    </source>
</reference>
<accession>A0A4U1G525</accession>
<dbReference type="InterPro" id="IPR010333">
    <property type="entry name" value="VirJ"/>
</dbReference>
<evidence type="ECO:0000313" key="3">
    <source>
        <dbReference type="Proteomes" id="UP000309594"/>
    </source>
</evidence>
<comment type="caution">
    <text evidence="2">The sequence shown here is derived from an EMBL/GenBank/DDBJ whole genome shotgun (WGS) entry which is preliminary data.</text>
</comment>
<proteinExistence type="predicted"/>
<dbReference type="InterPro" id="IPR029058">
    <property type="entry name" value="AB_hydrolase_fold"/>
</dbReference>
<feature type="domain" description="Bacterial virulence" evidence="1">
    <location>
        <begin position="56"/>
        <end position="239"/>
    </location>
</feature>
<evidence type="ECO:0000259" key="1">
    <source>
        <dbReference type="Pfam" id="PF06057"/>
    </source>
</evidence>
<dbReference type="Pfam" id="PF06057">
    <property type="entry name" value="VirJ"/>
    <property type="match status" value="1"/>
</dbReference>
<dbReference type="RefSeq" id="WP_136881499.1">
    <property type="nucleotide sequence ID" value="NZ_SWDX01000009.1"/>
</dbReference>
<dbReference type="Proteomes" id="UP000309594">
    <property type="component" value="Unassembled WGS sequence"/>
</dbReference>
<dbReference type="Gene3D" id="3.40.50.1820">
    <property type="entry name" value="alpha/beta hydrolase"/>
    <property type="match status" value="1"/>
</dbReference>
<dbReference type="EMBL" id="SWDX01000009">
    <property type="protein sequence ID" value="TKC57553.1"/>
    <property type="molecule type" value="Genomic_DNA"/>
</dbReference>
<name>A0A4U1G525_9SPHI</name>
<organism evidence="2 3">
    <name type="scientific">Pedobacter hiemivivus</name>
    <dbReference type="NCBI Taxonomy" id="2530454"/>
    <lineage>
        <taxon>Bacteria</taxon>
        <taxon>Pseudomonadati</taxon>
        <taxon>Bacteroidota</taxon>
        <taxon>Sphingobacteriia</taxon>
        <taxon>Sphingobacteriales</taxon>
        <taxon>Sphingobacteriaceae</taxon>
        <taxon>Pedobacter</taxon>
    </lineage>
</organism>
<gene>
    <name evidence="2" type="ORF">FBD94_19930</name>
</gene>
<dbReference type="SUPFAM" id="SSF53474">
    <property type="entry name" value="alpha/beta-Hydrolases"/>
    <property type="match status" value="1"/>
</dbReference>
<dbReference type="PROSITE" id="PS51257">
    <property type="entry name" value="PROKAR_LIPOPROTEIN"/>
    <property type="match status" value="1"/>
</dbReference>
<dbReference type="AlphaFoldDB" id="A0A4U1G525"/>
<sequence>MLSKPLNILFITGLISLSSCSLLKRDRVTRHSGIQRSDFDLPVFVYPAPDSVKNNTLVLILSGDGGWVDFEDAISLKFSGSGFNTIGFNSRDYFWEGKTPRKTAEDLAMLLMIYVRQYKPEKIILCGYSFGADVIPFVYNRLHPRLKNRVAALGMLSPFATSDFKVRTSDLLNISKDNKKYNVKTEVDKVKIPIYCFYGKDEDPRALEGIIKSNFYLKLIPGDHSYDQTSYNEIIATITRGINPR</sequence>
<protein>
    <recommendedName>
        <fullName evidence="1">Bacterial virulence domain-containing protein</fullName>
    </recommendedName>
</protein>
<evidence type="ECO:0000313" key="2">
    <source>
        <dbReference type="EMBL" id="TKC57553.1"/>
    </source>
</evidence>